<dbReference type="NCBIfam" id="TIGR01575">
    <property type="entry name" value="rimI"/>
    <property type="match status" value="1"/>
</dbReference>
<evidence type="ECO:0000259" key="6">
    <source>
        <dbReference type="PROSITE" id="PS51186"/>
    </source>
</evidence>
<dbReference type="SUPFAM" id="SSF55729">
    <property type="entry name" value="Acyl-CoA N-acyltransferases (Nat)"/>
    <property type="match status" value="1"/>
</dbReference>
<comment type="catalytic activity">
    <reaction evidence="5">
        <text>N-terminal L-alanyl-[ribosomal protein bS18] + acetyl-CoA = N-terminal N(alpha)-acetyl-L-alanyl-[ribosomal protein bS18] + CoA + H(+)</text>
        <dbReference type="Rhea" id="RHEA:43756"/>
        <dbReference type="Rhea" id="RHEA-COMP:10676"/>
        <dbReference type="Rhea" id="RHEA-COMP:10677"/>
        <dbReference type="ChEBI" id="CHEBI:15378"/>
        <dbReference type="ChEBI" id="CHEBI:57287"/>
        <dbReference type="ChEBI" id="CHEBI:57288"/>
        <dbReference type="ChEBI" id="CHEBI:64718"/>
        <dbReference type="ChEBI" id="CHEBI:83683"/>
        <dbReference type="EC" id="2.3.1.266"/>
    </reaction>
</comment>
<keyword evidence="7" id="KW-0687">Ribonucleoprotein</keyword>
<gene>
    <name evidence="7" type="primary">rimI</name>
    <name evidence="7" type="ORF">IF202_16925</name>
</gene>
<comment type="similarity">
    <text evidence="1 5">Belongs to the acetyltransferase family. RimI subfamily.</text>
</comment>
<dbReference type="InterPro" id="IPR006464">
    <property type="entry name" value="AcTrfase_RimI/Ard1"/>
</dbReference>
<dbReference type="InterPro" id="IPR000182">
    <property type="entry name" value="GNAT_dom"/>
</dbReference>
<evidence type="ECO:0000256" key="1">
    <source>
        <dbReference type="ARBA" id="ARBA00005395"/>
    </source>
</evidence>
<evidence type="ECO:0000313" key="8">
    <source>
        <dbReference type="Proteomes" id="UP000604161"/>
    </source>
</evidence>
<dbReference type="Pfam" id="PF00583">
    <property type="entry name" value="Acetyltransf_1"/>
    <property type="match status" value="1"/>
</dbReference>
<keyword evidence="7" id="KW-0689">Ribosomal protein</keyword>
<dbReference type="InterPro" id="IPR016181">
    <property type="entry name" value="Acyl_CoA_acyltransferase"/>
</dbReference>
<organism evidence="7 8">
    <name type="scientific">Marinomonas colpomeniae</name>
    <dbReference type="NCBI Taxonomy" id="2774408"/>
    <lineage>
        <taxon>Bacteria</taxon>
        <taxon>Pseudomonadati</taxon>
        <taxon>Pseudomonadota</taxon>
        <taxon>Gammaproteobacteria</taxon>
        <taxon>Oceanospirillales</taxon>
        <taxon>Oceanospirillaceae</taxon>
        <taxon>Marinomonas</taxon>
    </lineage>
</organism>
<evidence type="ECO:0000256" key="4">
    <source>
        <dbReference type="ARBA" id="ARBA00023315"/>
    </source>
</evidence>
<keyword evidence="4" id="KW-0012">Acyltransferase</keyword>
<protein>
    <recommendedName>
        <fullName evidence="5">[Ribosomal protein bS18]-alanine N-acetyltransferase</fullName>
        <ecNumber evidence="5">2.3.1.266</ecNumber>
    </recommendedName>
</protein>
<comment type="function">
    <text evidence="5">Acetylates the N-terminal alanine of ribosomal protein bS18.</text>
</comment>
<keyword evidence="3" id="KW-0808">Transferase</keyword>
<dbReference type="PANTHER" id="PTHR43420">
    <property type="entry name" value="ACETYLTRANSFERASE"/>
    <property type="match status" value="1"/>
</dbReference>
<dbReference type="EC" id="2.3.1.266" evidence="5"/>
<dbReference type="EMBL" id="JACYFC010000009">
    <property type="protein sequence ID" value="MBD5772717.1"/>
    <property type="molecule type" value="Genomic_DNA"/>
</dbReference>
<name>A0ABR8P5H7_9GAMM</name>
<evidence type="ECO:0000256" key="3">
    <source>
        <dbReference type="ARBA" id="ARBA00022679"/>
    </source>
</evidence>
<comment type="subcellular location">
    <subcellularLocation>
        <location evidence="5">Cytoplasm</location>
    </subcellularLocation>
</comment>
<evidence type="ECO:0000256" key="5">
    <source>
        <dbReference type="RuleBase" id="RU363094"/>
    </source>
</evidence>
<dbReference type="InterPro" id="IPR050680">
    <property type="entry name" value="YpeA/RimI_acetyltransf"/>
</dbReference>
<dbReference type="GO" id="GO:0005840">
    <property type="term" value="C:ribosome"/>
    <property type="evidence" value="ECO:0007669"/>
    <property type="project" value="UniProtKB-KW"/>
</dbReference>
<dbReference type="PANTHER" id="PTHR43420:SF44">
    <property type="entry name" value="ACETYLTRANSFERASE YPEA"/>
    <property type="match status" value="1"/>
</dbReference>
<proteinExistence type="inferred from homology"/>
<keyword evidence="8" id="KW-1185">Reference proteome</keyword>
<dbReference type="PROSITE" id="PS51186">
    <property type="entry name" value="GNAT"/>
    <property type="match status" value="1"/>
</dbReference>
<dbReference type="CDD" id="cd04301">
    <property type="entry name" value="NAT_SF"/>
    <property type="match status" value="1"/>
</dbReference>
<dbReference type="RefSeq" id="WP_191596101.1">
    <property type="nucleotide sequence ID" value="NZ_JACYFC010000009.1"/>
</dbReference>
<evidence type="ECO:0000256" key="2">
    <source>
        <dbReference type="ARBA" id="ARBA00022490"/>
    </source>
</evidence>
<accession>A0ABR8P5H7</accession>
<dbReference type="Proteomes" id="UP000604161">
    <property type="component" value="Unassembled WGS sequence"/>
</dbReference>
<feature type="domain" description="N-acetyltransferase" evidence="6">
    <location>
        <begin position="5"/>
        <end position="152"/>
    </location>
</feature>
<reference evidence="7 8" key="1">
    <citation type="submission" date="2020-09" db="EMBL/GenBank/DDBJ databases">
        <title>Marinomonas sp. nov., isolated from the cysticercosis algae of Qingdao, China.</title>
        <authorList>
            <person name="Sun X."/>
        </authorList>
    </citation>
    <scope>NUCLEOTIDE SEQUENCE [LARGE SCALE GENOMIC DNA]</scope>
    <source>
        <strain evidence="7 8">SM2066</strain>
    </source>
</reference>
<keyword evidence="2 5" id="KW-0963">Cytoplasm</keyword>
<sequence length="152" mass="17016">MSSSIFIRPALESDLSSIVHLDATSNPHPWGESLIIDALQTRKSWVVKSNENEDGGILGWLTASQVFDQSELEQILVNVSARRQGLAKKLMTAWLDDSEKIGVTEYLLEVRESNLSAINLYESLGFEQVGLRKNYYQTEQGHEAACLFTLTI</sequence>
<dbReference type="Gene3D" id="3.40.630.30">
    <property type="match status" value="1"/>
</dbReference>
<comment type="caution">
    <text evidence="7">The sequence shown here is derived from an EMBL/GenBank/DDBJ whole genome shotgun (WGS) entry which is preliminary data.</text>
</comment>
<evidence type="ECO:0000313" key="7">
    <source>
        <dbReference type="EMBL" id="MBD5772717.1"/>
    </source>
</evidence>